<proteinExistence type="predicted"/>
<dbReference type="PROSITE" id="PS50191">
    <property type="entry name" value="CRAL_TRIO"/>
    <property type="match status" value="1"/>
</dbReference>
<dbReference type="InterPro" id="IPR036273">
    <property type="entry name" value="CRAL/TRIO_N_dom_sf"/>
</dbReference>
<name>A0A4P9XZS3_9FUNG</name>
<feature type="region of interest" description="Disordered" evidence="1">
    <location>
        <begin position="217"/>
        <end position="236"/>
    </location>
</feature>
<dbReference type="SUPFAM" id="SSF46938">
    <property type="entry name" value="CRAL/TRIO N-terminal domain"/>
    <property type="match status" value="1"/>
</dbReference>
<feature type="compositionally biased region" description="Low complexity" evidence="1">
    <location>
        <begin position="217"/>
        <end position="234"/>
    </location>
</feature>
<dbReference type="SUPFAM" id="SSF52087">
    <property type="entry name" value="CRAL/TRIO domain"/>
    <property type="match status" value="1"/>
</dbReference>
<dbReference type="EMBL" id="KZ988530">
    <property type="protein sequence ID" value="RKP12006.1"/>
    <property type="molecule type" value="Genomic_DNA"/>
</dbReference>
<protein>
    <submittedName>
        <fullName evidence="3">CRAL-TRIO domain-containing protein</fullName>
    </submittedName>
</protein>
<feature type="domain" description="CRAL-TRIO" evidence="2">
    <location>
        <begin position="76"/>
        <end position="265"/>
    </location>
</feature>
<dbReference type="Proteomes" id="UP000267251">
    <property type="component" value="Unassembled WGS sequence"/>
</dbReference>
<sequence>LTAKEDEALQMLKNAIPELLAPSKGGEQEARERAWLSKECLLRYLRAHRWSVSSAKKGLAETLEWRRIYRPDMIPSEEVRVEGETGKTFPSGFDRVGRPIIYMRPRLENTKASDRQLRYVVFILERALAMMSPGVETVTLVIDYKGASMRQSPGLATCKSFLHILSHHYPERLGKAFVVDGPWYFFTLFRMLNPFMDPVTREKVWFVDLERQKNMSLEENASSEGSSSSSSASSPGDNNKYTSLLYHIDPVMLDEVMGGKIHMPFDHGPYWTQLLQETGGP</sequence>
<dbReference type="InterPro" id="IPR052578">
    <property type="entry name" value="PI_Transfer_CRAL-TRIO"/>
</dbReference>
<dbReference type="Pfam" id="PF03765">
    <property type="entry name" value="CRAL_TRIO_N"/>
    <property type="match status" value="1"/>
</dbReference>
<dbReference type="PANTHER" id="PTHR45824:SF29">
    <property type="entry name" value="GH16843P"/>
    <property type="match status" value="1"/>
</dbReference>
<dbReference type="InterPro" id="IPR001251">
    <property type="entry name" value="CRAL-TRIO_dom"/>
</dbReference>
<dbReference type="OrthoDB" id="75724at2759"/>
<dbReference type="SMART" id="SM01100">
    <property type="entry name" value="CRAL_TRIO_N"/>
    <property type="match status" value="1"/>
</dbReference>
<evidence type="ECO:0000313" key="4">
    <source>
        <dbReference type="Proteomes" id="UP000267251"/>
    </source>
</evidence>
<feature type="non-terminal residue" evidence="3">
    <location>
        <position position="1"/>
    </location>
</feature>
<evidence type="ECO:0000259" key="2">
    <source>
        <dbReference type="PROSITE" id="PS50191"/>
    </source>
</evidence>
<keyword evidence="4" id="KW-1185">Reference proteome</keyword>
<dbReference type="PANTHER" id="PTHR45824">
    <property type="entry name" value="GH16843P"/>
    <property type="match status" value="1"/>
</dbReference>
<dbReference type="CDD" id="cd00170">
    <property type="entry name" value="SEC14"/>
    <property type="match status" value="1"/>
</dbReference>
<gene>
    <name evidence="3" type="ORF">BJ684DRAFT_2872</name>
</gene>
<feature type="non-terminal residue" evidence="3">
    <location>
        <position position="281"/>
    </location>
</feature>
<accession>A0A4P9XZS3</accession>
<dbReference type="InterPro" id="IPR011074">
    <property type="entry name" value="CRAL/TRIO_N_dom"/>
</dbReference>
<dbReference type="Gene3D" id="3.40.525.10">
    <property type="entry name" value="CRAL-TRIO lipid binding domain"/>
    <property type="match status" value="1"/>
</dbReference>
<organism evidence="3 4">
    <name type="scientific">Piptocephalis cylindrospora</name>
    <dbReference type="NCBI Taxonomy" id="1907219"/>
    <lineage>
        <taxon>Eukaryota</taxon>
        <taxon>Fungi</taxon>
        <taxon>Fungi incertae sedis</taxon>
        <taxon>Zoopagomycota</taxon>
        <taxon>Zoopagomycotina</taxon>
        <taxon>Zoopagomycetes</taxon>
        <taxon>Zoopagales</taxon>
        <taxon>Piptocephalidaceae</taxon>
        <taxon>Piptocephalis</taxon>
    </lineage>
</organism>
<dbReference type="SMART" id="SM00516">
    <property type="entry name" value="SEC14"/>
    <property type="match status" value="1"/>
</dbReference>
<dbReference type="InterPro" id="IPR036865">
    <property type="entry name" value="CRAL-TRIO_dom_sf"/>
</dbReference>
<dbReference type="Pfam" id="PF00650">
    <property type="entry name" value="CRAL_TRIO"/>
    <property type="match status" value="1"/>
</dbReference>
<reference evidence="4" key="1">
    <citation type="journal article" date="2018" name="Nat. Microbiol.">
        <title>Leveraging single-cell genomics to expand the fungal tree of life.</title>
        <authorList>
            <person name="Ahrendt S.R."/>
            <person name="Quandt C.A."/>
            <person name="Ciobanu D."/>
            <person name="Clum A."/>
            <person name="Salamov A."/>
            <person name="Andreopoulos B."/>
            <person name="Cheng J.F."/>
            <person name="Woyke T."/>
            <person name="Pelin A."/>
            <person name="Henrissat B."/>
            <person name="Reynolds N.K."/>
            <person name="Benny G.L."/>
            <person name="Smith M.E."/>
            <person name="James T.Y."/>
            <person name="Grigoriev I.V."/>
        </authorList>
    </citation>
    <scope>NUCLEOTIDE SEQUENCE [LARGE SCALE GENOMIC DNA]</scope>
</reference>
<dbReference type="AlphaFoldDB" id="A0A4P9XZS3"/>
<dbReference type="GO" id="GO:0008526">
    <property type="term" value="F:phosphatidylinositol transfer activity"/>
    <property type="evidence" value="ECO:0007669"/>
    <property type="project" value="TreeGrafter"/>
</dbReference>
<evidence type="ECO:0000256" key="1">
    <source>
        <dbReference type="SAM" id="MobiDB-lite"/>
    </source>
</evidence>
<evidence type="ECO:0000313" key="3">
    <source>
        <dbReference type="EMBL" id="RKP12006.1"/>
    </source>
</evidence>